<dbReference type="EMBL" id="CAMXCT010003779">
    <property type="protein sequence ID" value="CAI4006203.1"/>
    <property type="molecule type" value="Genomic_DNA"/>
</dbReference>
<keyword evidence="1" id="KW-0343">GTPase activation</keyword>
<dbReference type="EMBL" id="CAMXCT020003779">
    <property type="protein sequence ID" value="CAL1159578.1"/>
    <property type="molecule type" value="Genomic_DNA"/>
</dbReference>
<dbReference type="GO" id="GO:0005634">
    <property type="term" value="C:nucleus"/>
    <property type="evidence" value="ECO:0007669"/>
    <property type="project" value="TreeGrafter"/>
</dbReference>
<proteinExistence type="predicted"/>
<evidence type="ECO:0000256" key="3">
    <source>
        <dbReference type="ARBA" id="ARBA00022737"/>
    </source>
</evidence>
<accession>A0A9P1DAH1</accession>
<reference evidence="6" key="1">
    <citation type="submission" date="2022-10" db="EMBL/GenBank/DDBJ databases">
        <authorList>
            <person name="Chen Y."/>
            <person name="Dougan E. K."/>
            <person name="Chan C."/>
            <person name="Rhodes N."/>
            <person name="Thang M."/>
        </authorList>
    </citation>
    <scope>NUCLEOTIDE SEQUENCE</scope>
</reference>
<feature type="region of interest" description="Disordered" evidence="5">
    <location>
        <begin position="337"/>
        <end position="358"/>
    </location>
</feature>
<keyword evidence="3" id="KW-0677">Repeat</keyword>
<dbReference type="PANTHER" id="PTHR24113:SF12">
    <property type="entry name" value="RAN GTPASE-ACTIVATING PROTEIN 1"/>
    <property type="match status" value="1"/>
</dbReference>
<dbReference type="InterPro" id="IPR001611">
    <property type="entry name" value="Leu-rich_rpt"/>
</dbReference>
<keyword evidence="4" id="KW-0175">Coiled coil</keyword>
<dbReference type="Gene3D" id="3.80.10.10">
    <property type="entry name" value="Ribonuclease Inhibitor"/>
    <property type="match status" value="1"/>
</dbReference>
<protein>
    <submittedName>
        <fullName evidence="6">Uncharacterized protein</fullName>
    </submittedName>
</protein>
<comment type="caution">
    <text evidence="6">The sequence shown here is derived from an EMBL/GenBank/DDBJ whole genome shotgun (WGS) entry which is preliminary data.</text>
</comment>
<dbReference type="Pfam" id="PF13516">
    <property type="entry name" value="LRR_6"/>
    <property type="match status" value="1"/>
</dbReference>
<evidence type="ECO:0000256" key="5">
    <source>
        <dbReference type="SAM" id="MobiDB-lite"/>
    </source>
</evidence>
<dbReference type="PANTHER" id="PTHR24113">
    <property type="entry name" value="RAN GTPASE-ACTIVATING PROTEIN 1"/>
    <property type="match status" value="1"/>
</dbReference>
<evidence type="ECO:0000313" key="8">
    <source>
        <dbReference type="Proteomes" id="UP001152797"/>
    </source>
</evidence>
<gene>
    <name evidence="6" type="ORF">C1SCF055_LOCUS31862</name>
</gene>
<keyword evidence="2" id="KW-0433">Leucine-rich repeat</keyword>
<dbReference type="GO" id="GO:0031267">
    <property type="term" value="F:small GTPase binding"/>
    <property type="evidence" value="ECO:0007669"/>
    <property type="project" value="TreeGrafter"/>
</dbReference>
<evidence type="ECO:0000256" key="2">
    <source>
        <dbReference type="ARBA" id="ARBA00022614"/>
    </source>
</evidence>
<name>A0A9P1DAH1_9DINO</name>
<evidence type="ECO:0000256" key="4">
    <source>
        <dbReference type="SAM" id="Coils"/>
    </source>
</evidence>
<dbReference type="GO" id="GO:0006913">
    <property type="term" value="P:nucleocytoplasmic transport"/>
    <property type="evidence" value="ECO:0007669"/>
    <property type="project" value="TreeGrafter"/>
</dbReference>
<dbReference type="EMBL" id="CAMXCT030003779">
    <property type="protein sequence ID" value="CAL4793515.1"/>
    <property type="molecule type" value="Genomic_DNA"/>
</dbReference>
<dbReference type="SUPFAM" id="SSF52047">
    <property type="entry name" value="RNI-like"/>
    <property type="match status" value="1"/>
</dbReference>
<dbReference type="GO" id="GO:0048471">
    <property type="term" value="C:perinuclear region of cytoplasm"/>
    <property type="evidence" value="ECO:0007669"/>
    <property type="project" value="TreeGrafter"/>
</dbReference>
<feature type="coiled-coil region" evidence="4">
    <location>
        <begin position="212"/>
        <end position="239"/>
    </location>
</feature>
<evidence type="ECO:0000256" key="1">
    <source>
        <dbReference type="ARBA" id="ARBA00022468"/>
    </source>
</evidence>
<evidence type="ECO:0000313" key="6">
    <source>
        <dbReference type="EMBL" id="CAI4006203.1"/>
    </source>
</evidence>
<dbReference type="GO" id="GO:0005829">
    <property type="term" value="C:cytosol"/>
    <property type="evidence" value="ECO:0007669"/>
    <property type="project" value="TreeGrafter"/>
</dbReference>
<organism evidence="6">
    <name type="scientific">Cladocopium goreaui</name>
    <dbReference type="NCBI Taxonomy" id="2562237"/>
    <lineage>
        <taxon>Eukaryota</taxon>
        <taxon>Sar</taxon>
        <taxon>Alveolata</taxon>
        <taxon>Dinophyceae</taxon>
        <taxon>Suessiales</taxon>
        <taxon>Symbiodiniaceae</taxon>
        <taxon>Cladocopium</taxon>
    </lineage>
</organism>
<dbReference type="GO" id="GO:0005096">
    <property type="term" value="F:GTPase activator activity"/>
    <property type="evidence" value="ECO:0007669"/>
    <property type="project" value="UniProtKB-KW"/>
</dbReference>
<dbReference type="Proteomes" id="UP001152797">
    <property type="component" value="Unassembled WGS sequence"/>
</dbReference>
<dbReference type="SMART" id="SM00368">
    <property type="entry name" value="LRR_RI"/>
    <property type="match status" value="3"/>
</dbReference>
<keyword evidence="8" id="KW-1185">Reference proteome</keyword>
<dbReference type="OrthoDB" id="448254at2759"/>
<evidence type="ECO:0000313" key="7">
    <source>
        <dbReference type="EMBL" id="CAL4793515.1"/>
    </source>
</evidence>
<reference evidence="7 8" key="2">
    <citation type="submission" date="2024-05" db="EMBL/GenBank/DDBJ databases">
        <authorList>
            <person name="Chen Y."/>
            <person name="Shah S."/>
            <person name="Dougan E. K."/>
            <person name="Thang M."/>
            <person name="Chan C."/>
        </authorList>
    </citation>
    <scope>NUCLEOTIDE SEQUENCE [LARGE SCALE GENOMIC DNA]</scope>
</reference>
<dbReference type="InterPro" id="IPR032675">
    <property type="entry name" value="LRR_dom_sf"/>
</dbReference>
<sequence>MANVAVPEESALQVLWQHGSAGSLAKMGPSCLGPQGSLVVTQWVTSTGSVRLLFPEEEDDPSPGIAWADLGGAEGACVVLLEEGLDFWVEPRGGHVADEDQEDSDQFRPTKLSVRETWESDSPHVGSLQRGDVVQLAEISGRFGRVVRIKSIEDSDEAVGGWLDLYTEAGWSCLRKRFPGQVHPEEVKRRILKDSVESVLLQLSQEVEQTGSKKEEEIFEEEEAELPELLRELGELEAKSLYTRDWREAIDPIWGRRYFINRWSGQVIHKLTRYGVAEAVVRLTVYFNNLSVNAAGLHREEWPDKKLKQLEDSAIPGFAAMADVPDQRVAVKFLAGPEDPIENSEPPTPNDSEDSITGEATYRPARSDLKVEVMLKAPGVKAAWASAALQRLMADAEIFSNHIAEVLGSVPQIWLLQLKDGEPFTMVRADLEEMDIARESDLAERARSKASEIEELAALVDTEFVELRKNLMWSRPKSMQYAFHQIGEVNARAMCEGLEMAYNADHAQKDPSHLEEISIWGCSIGNGGAVALANALAIGCGEKLQSIILDENDIGAAGAKALGVGLQSCPFLRELSLPKNPLGKGFTSLLSGLGPNLKVLDAAEANLDDEAALATSKTITRWPFLRSLRLAGNAMTILGIDALVRSMLLAKDLQQLDLRGSSTTPLAVEWHRLMKLLQKGNIDTRKLRL</sequence>
<dbReference type="AlphaFoldDB" id="A0A9P1DAH1"/>
<dbReference type="InterPro" id="IPR027038">
    <property type="entry name" value="RanGap"/>
</dbReference>